<dbReference type="EMBL" id="GGFL01012065">
    <property type="protein sequence ID" value="MBW76243.1"/>
    <property type="molecule type" value="Transcribed_RNA"/>
</dbReference>
<protein>
    <submittedName>
        <fullName evidence="2">Putative secreted protein</fullName>
    </submittedName>
</protein>
<feature type="signal peptide" evidence="1">
    <location>
        <begin position="1"/>
        <end position="18"/>
    </location>
</feature>
<sequence length="78" mass="9020">MLLLLLLVLVLSTSDVTEFVLTRKTPGEPRNRTNGPTLAWWCLILVLKCCFADCEVGFSQQKSDVSYRRRTWLLIHPR</sequence>
<keyword evidence="1" id="KW-0732">Signal</keyword>
<proteinExistence type="predicted"/>
<accession>A0A2M4DFE5</accession>
<feature type="chain" id="PRO_5014915190" evidence="1">
    <location>
        <begin position="19"/>
        <end position="78"/>
    </location>
</feature>
<evidence type="ECO:0000313" key="2">
    <source>
        <dbReference type="EMBL" id="MBW76243.1"/>
    </source>
</evidence>
<organism evidence="2">
    <name type="scientific">Anopheles darlingi</name>
    <name type="common">Mosquito</name>
    <dbReference type="NCBI Taxonomy" id="43151"/>
    <lineage>
        <taxon>Eukaryota</taxon>
        <taxon>Metazoa</taxon>
        <taxon>Ecdysozoa</taxon>
        <taxon>Arthropoda</taxon>
        <taxon>Hexapoda</taxon>
        <taxon>Insecta</taxon>
        <taxon>Pterygota</taxon>
        <taxon>Neoptera</taxon>
        <taxon>Endopterygota</taxon>
        <taxon>Diptera</taxon>
        <taxon>Nematocera</taxon>
        <taxon>Culicoidea</taxon>
        <taxon>Culicidae</taxon>
        <taxon>Anophelinae</taxon>
        <taxon>Anopheles</taxon>
    </lineage>
</organism>
<name>A0A2M4DFE5_ANODA</name>
<dbReference type="AlphaFoldDB" id="A0A2M4DFE5"/>
<evidence type="ECO:0000256" key="1">
    <source>
        <dbReference type="SAM" id="SignalP"/>
    </source>
</evidence>
<reference evidence="2" key="1">
    <citation type="submission" date="2018-01" db="EMBL/GenBank/DDBJ databases">
        <title>An insight into the sialome of Amazonian anophelines.</title>
        <authorList>
            <person name="Ribeiro J.M."/>
            <person name="Scarpassa V."/>
            <person name="Calvo E."/>
        </authorList>
    </citation>
    <scope>NUCLEOTIDE SEQUENCE</scope>
</reference>